<name>A0A2A2TFK1_9CYAN</name>
<keyword evidence="1" id="KW-0315">Glutamine amidotransferase</keyword>
<dbReference type="AlphaFoldDB" id="A0A2A2TFK1"/>
<sequence length="262" mass="29628">MCRLLAYIGSRVSLEGLLFQPEHSLVVQSYQPREMLSGVVNADGFGVGWYDLQRNNCPFIYKNTLPIWNDINLPSLSSYVESENILAYVRSATTGQALDFSNSQPFVYDNLLCIHNGRIDKFRQTLYRAIRSKLSNKIYNWINGSTDSEHIFAMVLNYLLENPGKSIEQALHLSLIELKELAQEFQTDVLANLVINDGKKIVASRYATKLPAPSLYWLKNAVNFPNSVIIASEPLFNGDWNACPENSIISVGEDCEIRIEQI</sequence>
<dbReference type="GO" id="GO:0052699">
    <property type="term" value="P:ergothioneine biosynthetic process"/>
    <property type="evidence" value="ECO:0007669"/>
    <property type="project" value="InterPro"/>
</dbReference>
<dbReference type="InterPro" id="IPR026869">
    <property type="entry name" value="EgtC-like"/>
</dbReference>
<accession>A0A2A2TFK1</accession>
<reference evidence="3 4" key="1">
    <citation type="submission" date="2017-08" db="EMBL/GenBank/DDBJ databases">
        <title>Draft genome sequence of filamentous cyanobacterium Calothrix elsteri CCALA 953.</title>
        <authorList>
            <person name="Gagunashvili A.N."/>
            <person name="Elster J."/>
            <person name="Andresson O.S."/>
        </authorList>
    </citation>
    <scope>NUCLEOTIDE SEQUENCE [LARGE SCALE GENOMIC DNA]</scope>
    <source>
        <strain evidence="3 4">CCALA 953</strain>
    </source>
</reference>
<dbReference type="RefSeq" id="WP_095723270.1">
    <property type="nucleotide sequence ID" value="NZ_NTFS01000241.1"/>
</dbReference>
<dbReference type="CDD" id="cd01908">
    <property type="entry name" value="YafJ"/>
    <property type="match status" value="1"/>
</dbReference>
<evidence type="ECO:0000313" key="4">
    <source>
        <dbReference type="Proteomes" id="UP000218238"/>
    </source>
</evidence>
<dbReference type="NCBIfam" id="TIGR03442">
    <property type="entry name" value="ergothioneine biosynthesis protein EgtC"/>
    <property type="match status" value="1"/>
</dbReference>
<gene>
    <name evidence="3" type="primary">egtC</name>
    <name evidence="3" type="ORF">CK510_19425</name>
</gene>
<dbReference type="InterPro" id="IPR017808">
    <property type="entry name" value="EgtC"/>
</dbReference>
<comment type="caution">
    <text evidence="3">The sequence shown here is derived from an EMBL/GenBank/DDBJ whole genome shotgun (WGS) entry which is preliminary data.</text>
</comment>
<dbReference type="PROSITE" id="PS51278">
    <property type="entry name" value="GATASE_TYPE_2"/>
    <property type="match status" value="1"/>
</dbReference>
<evidence type="ECO:0000256" key="1">
    <source>
        <dbReference type="ARBA" id="ARBA00022962"/>
    </source>
</evidence>
<dbReference type="Pfam" id="PF13230">
    <property type="entry name" value="GATase_4"/>
    <property type="match status" value="1"/>
</dbReference>
<dbReference type="OrthoDB" id="9804310at2"/>
<organism evidence="3 4">
    <name type="scientific">Brunnivagina elsteri CCALA 953</name>
    <dbReference type="NCBI Taxonomy" id="987040"/>
    <lineage>
        <taxon>Bacteria</taxon>
        <taxon>Bacillati</taxon>
        <taxon>Cyanobacteriota</taxon>
        <taxon>Cyanophyceae</taxon>
        <taxon>Nostocales</taxon>
        <taxon>Calotrichaceae</taxon>
        <taxon>Brunnivagina</taxon>
    </lineage>
</organism>
<dbReference type="PANTHER" id="PTHR43187:SF1">
    <property type="entry name" value="GLUTAMINE AMIDOTRANSFERASE DUG3-RELATED"/>
    <property type="match status" value="1"/>
</dbReference>
<feature type="domain" description="Glutamine amidotransferase type-2" evidence="2">
    <location>
        <begin position="2"/>
        <end position="262"/>
    </location>
</feature>
<evidence type="ECO:0000259" key="2">
    <source>
        <dbReference type="PROSITE" id="PS51278"/>
    </source>
</evidence>
<dbReference type="InterPro" id="IPR052373">
    <property type="entry name" value="Gamma-glu_amide_hydrolase"/>
</dbReference>
<protein>
    <submittedName>
        <fullName evidence="3">Ergothioneine biosynthesis protein EgtC</fullName>
    </submittedName>
</protein>
<evidence type="ECO:0000313" key="3">
    <source>
        <dbReference type="EMBL" id="PAX52415.1"/>
    </source>
</evidence>
<dbReference type="PANTHER" id="PTHR43187">
    <property type="entry name" value="GLUTAMINE AMIDOTRANSFERASE DUG3-RELATED"/>
    <property type="match status" value="1"/>
</dbReference>
<dbReference type="InterPro" id="IPR017932">
    <property type="entry name" value="GATase_2_dom"/>
</dbReference>
<dbReference type="SUPFAM" id="SSF56235">
    <property type="entry name" value="N-terminal nucleophile aminohydrolases (Ntn hydrolases)"/>
    <property type="match status" value="1"/>
</dbReference>
<dbReference type="InterPro" id="IPR029055">
    <property type="entry name" value="Ntn_hydrolases_N"/>
</dbReference>
<keyword evidence="4" id="KW-1185">Reference proteome</keyword>
<dbReference type="EMBL" id="NTFS01000241">
    <property type="protein sequence ID" value="PAX52415.1"/>
    <property type="molecule type" value="Genomic_DNA"/>
</dbReference>
<proteinExistence type="predicted"/>
<dbReference type="Gene3D" id="3.60.20.10">
    <property type="entry name" value="Glutamine Phosphoribosylpyrophosphate, subunit 1, domain 1"/>
    <property type="match status" value="1"/>
</dbReference>
<dbReference type="Proteomes" id="UP000218238">
    <property type="component" value="Unassembled WGS sequence"/>
</dbReference>